<gene>
    <name evidence="5 8" type="primary">recX</name>
    <name evidence="8" type="ORF">LNTAR_20978</name>
</gene>
<dbReference type="eggNOG" id="COG2137">
    <property type="taxonomic scope" value="Bacteria"/>
</dbReference>
<comment type="function">
    <text evidence="5">Modulates RecA activity.</text>
</comment>
<proteinExistence type="inferred from homology"/>
<dbReference type="GO" id="GO:0005737">
    <property type="term" value="C:cytoplasm"/>
    <property type="evidence" value="ECO:0007669"/>
    <property type="project" value="UniProtKB-SubCell"/>
</dbReference>
<comment type="caution">
    <text evidence="8">The sequence shown here is derived from an EMBL/GenBank/DDBJ whole genome shotgun (WGS) entry which is preliminary data.</text>
</comment>
<dbReference type="Proteomes" id="UP000004947">
    <property type="component" value="Unassembled WGS sequence"/>
</dbReference>
<dbReference type="HAMAP" id="MF_01114">
    <property type="entry name" value="RecX"/>
    <property type="match status" value="1"/>
</dbReference>
<feature type="domain" description="RecX third three-helical" evidence="7">
    <location>
        <begin position="157"/>
        <end position="205"/>
    </location>
</feature>
<evidence type="ECO:0000313" key="8">
    <source>
        <dbReference type="EMBL" id="EDM27720.1"/>
    </source>
</evidence>
<evidence type="ECO:0000256" key="4">
    <source>
        <dbReference type="ARBA" id="ARBA00022490"/>
    </source>
</evidence>
<keyword evidence="9" id="KW-1185">Reference proteome</keyword>
<dbReference type="InterPro" id="IPR053925">
    <property type="entry name" value="RecX_HTH_3rd"/>
</dbReference>
<dbReference type="AlphaFoldDB" id="A6DLB8"/>
<dbReference type="InterPro" id="IPR003783">
    <property type="entry name" value="Regulatory_RecX"/>
</dbReference>
<feature type="domain" description="RecX second three-helical" evidence="6">
    <location>
        <begin position="109"/>
        <end position="147"/>
    </location>
</feature>
<accession>A6DLB8</accession>
<evidence type="ECO:0000256" key="1">
    <source>
        <dbReference type="ARBA" id="ARBA00004496"/>
    </source>
</evidence>
<evidence type="ECO:0000259" key="6">
    <source>
        <dbReference type="Pfam" id="PF02631"/>
    </source>
</evidence>
<dbReference type="InterPro" id="IPR053924">
    <property type="entry name" value="RecX_HTH_2nd"/>
</dbReference>
<protein>
    <recommendedName>
        <fullName evidence="3 5">Regulatory protein RecX</fullName>
    </recommendedName>
</protein>
<dbReference type="STRING" id="313628.LNTAR_20978"/>
<reference evidence="8 9" key="1">
    <citation type="journal article" date="2010" name="J. Bacteriol.">
        <title>Genome sequence of Lentisphaera araneosa HTCC2155T, the type species of the order Lentisphaerales in the phylum Lentisphaerae.</title>
        <authorList>
            <person name="Thrash J.C."/>
            <person name="Cho J.C."/>
            <person name="Vergin K.L."/>
            <person name="Morris R.M."/>
            <person name="Giovannoni S.J."/>
        </authorList>
    </citation>
    <scope>NUCLEOTIDE SEQUENCE [LARGE SCALE GENOMIC DNA]</scope>
    <source>
        <strain evidence="8 9">HTCC2155</strain>
    </source>
</reference>
<comment type="subcellular location">
    <subcellularLocation>
        <location evidence="1 5">Cytoplasm</location>
    </subcellularLocation>
</comment>
<sequence>MAERKVVKQKFLEDGRIELSLENKEKFIVDPFQYKSHQLETGAEIPDELYQEFFGEKLLSQCRKKASDLLFRRLHSRGELKKKLRDKQEFSMRLIEQVLEEMESYGYLDDRRFAELYCKELAKKGFGPRVVSLKMRQRGLESNLVREIIQEFTLSEQEPLNELLRLAQKKLKSLHRENDKFKKRQKLYRYLAGRGWGSSEISKVIDKLL</sequence>
<comment type="similarity">
    <text evidence="2 5">Belongs to the RecX family.</text>
</comment>
<keyword evidence="4 5" id="KW-0963">Cytoplasm</keyword>
<evidence type="ECO:0000313" key="9">
    <source>
        <dbReference type="Proteomes" id="UP000004947"/>
    </source>
</evidence>
<dbReference type="PANTHER" id="PTHR33602">
    <property type="entry name" value="REGULATORY PROTEIN RECX FAMILY PROTEIN"/>
    <property type="match status" value="1"/>
</dbReference>
<dbReference type="PANTHER" id="PTHR33602:SF1">
    <property type="entry name" value="REGULATORY PROTEIN RECX FAMILY PROTEIN"/>
    <property type="match status" value="1"/>
</dbReference>
<evidence type="ECO:0000256" key="3">
    <source>
        <dbReference type="ARBA" id="ARBA00018111"/>
    </source>
</evidence>
<evidence type="ECO:0000256" key="5">
    <source>
        <dbReference type="HAMAP-Rule" id="MF_01114"/>
    </source>
</evidence>
<dbReference type="Pfam" id="PF21981">
    <property type="entry name" value="RecX_HTH3"/>
    <property type="match status" value="1"/>
</dbReference>
<evidence type="ECO:0000256" key="2">
    <source>
        <dbReference type="ARBA" id="ARBA00009695"/>
    </source>
</evidence>
<dbReference type="InterPro" id="IPR036388">
    <property type="entry name" value="WH-like_DNA-bd_sf"/>
</dbReference>
<dbReference type="RefSeq" id="WP_007278678.1">
    <property type="nucleotide sequence ID" value="NZ_ABCK01000008.1"/>
</dbReference>
<organism evidence="8 9">
    <name type="scientific">Lentisphaera araneosa HTCC2155</name>
    <dbReference type="NCBI Taxonomy" id="313628"/>
    <lineage>
        <taxon>Bacteria</taxon>
        <taxon>Pseudomonadati</taxon>
        <taxon>Lentisphaerota</taxon>
        <taxon>Lentisphaeria</taxon>
        <taxon>Lentisphaerales</taxon>
        <taxon>Lentisphaeraceae</taxon>
        <taxon>Lentisphaera</taxon>
    </lineage>
</organism>
<dbReference type="Pfam" id="PF02631">
    <property type="entry name" value="RecX_HTH2"/>
    <property type="match status" value="1"/>
</dbReference>
<evidence type="ECO:0000259" key="7">
    <source>
        <dbReference type="Pfam" id="PF21981"/>
    </source>
</evidence>
<dbReference type="GO" id="GO:0006282">
    <property type="term" value="P:regulation of DNA repair"/>
    <property type="evidence" value="ECO:0007669"/>
    <property type="project" value="UniProtKB-UniRule"/>
</dbReference>
<dbReference type="Gene3D" id="1.10.10.10">
    <property type="entry name" value="Winged helix-like DNA-binding domain superfamily/Winged helix DNA-binding domain"/>
    <property type="match status" value="3"/>
</dbReference>
<dbReference type="EMBL" id="ABCK01000008">
    <property type="protein sequence ID" value="EDM27720.1"/>
    <property type="molecule type" value="Genomic_DNA"/>
</dbReference>
<dbReference type="OrthoDB" id="9804967at2"/>
<name>A6DLB8_9BACT</name>